<dbReference type="Pfam" id="PF05099">
    <property type="entry name" value="TerB"/>
    <property type="match status" value="1"/>
</dbReference>
<dbReference type="Proteomes" id="UP001317963">
    <property type="component" value="Chromosome"/>
</dbReference>
<sequence>MAFKWLTRLTDTEGLHPKKGDGVDLNRAIAVLMLEVAQSDFSETEDETRTVLAGLVSHTQESEQEAEALLAAARSDKANSAGLYEFTRLACSEMNIEDRCSLVKQLWQIAYADGIIDKYEEAAIRKVSELLYVPHTEFIKAKIAATNSLTPS</sequence>
<dbReference type="RefSeq" id="WP_279242703.1">
    <property type="nucleotide sequence ID" value="NZ_CP036501.1"/>
</dbReference>
<dbReference type="SUPFAM" id="SSF158682">
    <property type="entry name" value="TerB-like"/>
    <property type="match status" value="1"/>
</dbReference>
<keyword evidence="3" id="KW-1185">Reference proteome</keyword>
<dbReference type="InterPro" id="IPR007791">
    <property type="entry name" value="DjlA_N"/>
</dbReference>
<evidence type="ECO:0000259" key="1">
    <source>
        <dbReference type="Pfam" id="PF05099"/>
    </source>
</evidence>
<dbReference type="EMBL" id="CP036501">
    <property type="protein sequence ID" value="UZP73902.1"/>
    <property type="molecule type" value="Genomic_DNA"/>
</dbReference>
<accession>A0ABY6Q3R5</accession>
<reference evidence="2 3" key="1">
    <citation type="submission" date="2019-02" db="EMBL/GenBank/DDBJ databases">
        <title>Halieaceae_genomes.</title>
        <authorList>
            <person name="Li S.-H."/>
        </authorList>
    </citation>
    <scope>NUCLEOTIDE SEQUENCE [LARGE SCALE GENOMIC DNA]</scope>
    <source>
        <strain evidence="2 3">JH123</strain>
    </source>
</reference>
<dbReference type="CDD" id="cd07313">
    <property type="entry name" value="terB_like_2"/>
    <property type="match status" value="1"/>
</dbReference>
<organism evidence="2 3">
    <name type="scientific">Candidatus Paraluminiphilus aquimaris</name>
    <dbReference type="NCBI Taxonomy" id="2518994"/>
    <lineage>
        <taxon>Bacteria</taxon>
        <taxon>Pseudomonadati</taxon>
        <taxon>Pseudomonadota</taxon>
        <taxon>Gammaproteobacteria</taxon>
        <taxon>Cellvibrionales</taxon>
        <taxon>Halieaceae</taxon>
        <taxon>Candidatus Paraluminiphilus</taxon>
    </lineage>
</organism>
<gene>
    <name evidence="2" type="ORF">E0F26_03700</name>
</gene>
<feature type="domain" description="Co-chaperone DjlA N-terminal" evidence="1">
    <location>
        <begin position="27"/>
        <end position="142"/>
    </location>
</feature>
<proteinExistence type="predicted"/>
<dbReference type="Gene3D" id="1.10.3680.10">
    <property type="entry name" value="TerB-like"/>
    <property type="match status" value="1"/>
</dbReference>
<evidence type="ECO:0000313" key="2">
    <source>
        <dbReference type="EMBL" id="UZP73902.1"/>
    </source>
</evidence>
<protein>
    <submittedName>
        <fullName evidence="2">TerB family tellurite resistance protein</fullName>
    </submittedName>
</protein>
<dbReference type="InterPro" id="IPR029024">
    <property type="entry name" value="TerB-like"/>
</dbReference>
<name>A0ABY6Q3R5_9GAMM</name>
<evidence type="ECO:0000313" key="3">
    <source>
        <dbReference type="Proteomes" id="UP001317963"/>
    </source>
</evidence>